<dbReference type="Gene3D" id="3.90.1200.10">
    <property type="match status" value="1"/>
</dbReference>
<dbReference type="OrthoDB" id="10003767at2759"/>
<dbReference type="GeneID" id="26248596"/>
<organism evidence="2 3">
    <name type="scientific">Bipolaris victoriae (strain FI3)</name>
    <name type="common">Victoria blight of oats agent</name>
    <name type="synonym">Cochliobolus victoriae</name>
    <dbReference type="NCBI Taxonomy" id="930091"/>
    <lineage>
        <taxon>Eukaryota</taxon>
        <taxon>Fungi</taxon>
        <taxon>Dikarya</taxon>
        <taxon>Ascomycota</taxon>
        <taxon>Pezizomycotina</taxon>
        <taxon>Dothideomycetes</taxon>
        <taxon>Pleosporomycetidae</taxon>
        <taxon>Pleosporales</taxon>
        <taxon>Pleosporineae</taxon>
        <taxon>Pleosporaceae</taxon>
        <taxon>Bipolaris</taxon>
    </lineage>
</organism>
<dbReference type="PANTHER" id="PTHR36091">
    <property type="entry name" value="ALTERED INHERITANCE OF MITOCHONDRIA PROTEIN 9, MITOCHONDRIAL"/>
    <property type="match status" value="1"/>
</dbReference>
<dbReference type="RefSeq" id="XP_014554907.1">
    <property type="nucleotide sequence ID" value="XM_014699421.1"/>
</dbReference>
<dbReference type="AlphaFoldDB" id="W7EEE7"/>
<gene>
    <name evidence="2" type="ORF">COCVIDRAFT_103714</name>
</gene>
<dbReference type="PANTHER" id="PTHR36091:SF2">
    <property type="entry name" value="AMINOGLYCOSIDE PHOSPHOTRANSFERASE DOMAIN-CONTAINING PROTEIN"/>
    <property type="match status" value="1"/>
</dbReference>
<dbReference type="Proteomes" id="UP000054337">
    <property type="component" value="Unassembled WGS sequence"/>
</dbReference>
<keyword evidence="3" id="KW-1185">Reference proteome</keyword>
<dbReference type="InterPro" id="IPR051035">
    <property type="entry name" value="Mito_inheritance_9"/>
</dbReference>
<accession>W7EEE7</accession>
<dbReference type="HOGENOM" id="CLU_019189_9_1_1"/>
<dbReference type="EMBL" id="KI968753">
    <property type="protein sequence ID" value="EUN25324.1"/>
    <property type="molecule type" value="Genomic_DNA"/>
</dbReference>
<feature type="domain" description="Aminoglycoside phosphotransferase" evidence="1">
    <location>
        <begin position="22"/>
        <end position="257"/>
    </location>
</feature>
<evidence type="ECO:0000313" key="2">
    <source>
        <dbReference type="EMBL" id="EUN25324.1"/>
    </source>
</evidence>
<dbReference type="GO" id="GO:0005739">
    <property type="term" value="C:mitochondrion"/>
    <property type="evidence" value="ECO:0007669"/>
    <property type="project" value="TreeGrafter"/>
</dbReference>
<dbReference type="InterPro" id="IPR002575">
    <property type="entry name" value="Aminoglycoside_PTrfase"/>
</dbReference>
<reference evidence="2 3" key="1">
    <citation type="journal article" date="2013" name="PLoS Genet.">
        <title>Comparative genome structure, secondary metabolite, and effector coding capacity across Cochliobolus pathogens.</title>
        <authorList>
            <person name="Condon B.J."/>
            <person name="Leng Y."/>
            <person name="Wu D."/>
            <person name="Bushley K.E."/>
            <person name="Ohm R.A."/>
            <person name="Otillar R."/>
            <person name="Martin J."/>
            <person name="Schackwitz W."/>
            <person name="Grimwood J."/>
            <person name="MohdZainudin N."/>
            <person name="Xue C."/>
            <person name="Wang R."/>
            <person name="Manning V.A."/>
            <person name="Dhillon B."/>
            <person name="Tu Z.J."/>
            <person name="Steffenson B.J."/>
            <person name="Salamov A."/>
            <person name="Sun H."/>
            <person name="Lowry S."/>
            <person name="LaButti K."/>
            <person name="Han J."/>
            <person name="Copeland A."/>
            <person name="Lindquist E."/>
            <person name="Barry K."/>
            <person name="Schmutz J."/>
            <person name="Baker S.E."/>
            <person name="Ciuffetti L.M."/>
            <person name="Grigoriev I.V."/>
            <person name="Zhong S."/>
            <person name="Turgeon B.G."/>
        </authorList>
    </citation>
    <scope>NUCLEOTIDE SEQUENCE [LARGE SCALE GENOMIC DNA]</scope>
    <source>
        <strain evidence="2 3">FI3</strain>
    </source>
</reference>
<dbReference type="InterPro" id="IPR011009">
    <property type="entry name" value="Kinase-like_dom_sf"/>
</dbReference>
<sequence length="472" mass="53898">MCDGFQLVGRIPYLSTQPRHLVVASEVATMNFLRLHDILVPKIYDYSTTPDNGAGTEYMFMELARGKNLGDIWFDLSIEARITVVTSLVELESRLFSLTFPASGSLYHTKDIQPGLERVEVPIADSAYDGHFCIGPDTSLSFWRGKRLNIQTNRGPYPAAALEAGARKEIAYLTKFGRPLHPFQRLHREIHGYQAQSPSEHLSNLEKYLQTVPYLVPDGNSTLVRPTMRHPDLQPNNIFVTDDFRIASVIDWQHCTILPLFLQCGIPNSLQNYGDSISESLTFPELPPNFDELSENAQFRETMLLHRRQVHYFYVVATASLNPTHYDALTANFSILRRKLFVHASDPWQGDIVSLKNDLIDLTKNWDKVVASQSNTDGETRHPCPIAFSEDEVAECLRLHDAQVDADESLRNCRDLIDIGVEGWVPAELYDEIKQREQEFKAEALKAAESEEERQQVFEHWVFDDFDEEEYS</sequence>
<evidence type="ECO:0000259" key="1">
    <source>
        <dbReference type="Pfam" id="PF01636"/>
    </source>
</evidence>
<evidence type="ECO:0000313" key="3">
    <source>
        <dbReference type="Proteomes" id="UP000054337"/>
    </source>
</evidence>
<proteinExistence type="predicted"/>
<protein>
    <recommendedName>
        <fullName evidence="1">Aminoglycoside phosphotransferase domain-containing protein</fullName>
    </recommendedName>
</protein>
<name>W7EEE7_BIPV3</name>
<dbReference type="SUPFAM" id="SSF56112">
    <property type="entry name" value="Protein kinase-like (PK-like)"/>
    <property type="match status" value="1"/>
</dbReference>
<dbReference type="Pfam" id="PF01636">
    <property type="entry name" value="APH"/>
    <property type="match status" value="1"/>
</dbReference>